<feature type="region of interest" description="Disordered" evidence="1">
    <location>
        <begin position="1"/>
        <end position="38"/>
    </location>
</feature>
<feature type="compositionally biased region" description="Polar residues" evidence="1">
    <location>
        <begin position="1"/>
        <end position="14"/>
    </location>
</feature>
<dbReference type="Proteomes" id="UP000053105">
    <property type="component" value="Unassembled WGS sequence"/>
</dbReference>
<feature type="compositionally biased region" description="Basic and acidic residues" evidence="1">
    <location>
        <begin position="16"/>
        <end position="27"/>
    </location>
</feature>
<accession>A0A0N0BIS9</accession>
<organism evidence="2 3">
    <name type="scientific">Melipona quadrifasciata</name>
    <dbReference type="NCBI Taxonomy" id="166423"/>
    <lineage>
        <taxon>Eukaryota</taxon>
        <taxon>Metazoa</taxon>
        <taxon>Ecdysozoa</taxon>
        <taxon>Arthropoda</taxon>
        <taxon>Hexapoda</taxon>
        <taxon>Insecta</taxon>
        <taxon>Pterygota</taxon>
        <taxon>Neoptera</taxon>
        <taxon>Endopterygota</taxon>
        <taxon>Hymenoptera</taxon>
        <taxon>Apocrita</taxon>
        <taxon>Aculeata</taxon>
        <taxon>Apoidea</taxon>
        <taxon>Anthophila</taxon>
        <taxon>Apidae</taxon>
        <taxon>Melipona</taxon>
    </lineage>
</organism>
<protein>
    <submittedName>
        <fullName evidence="2">Uncharacterized protein</fullName>
    </submittedName>
</protein>
<name>A0A0N0BIS9_9HYME</name>
<evidence type="ECO:0000313" key="3">
    <source>
        <dbReference type="Proteomes" id="UP000053105"/>
    </source>
</evidence>
<gene>
    <name evidence="2" type="ORF">WN51_09471</name>
</gene>
<dbReference type="AlphaFoldDB" id="A0A0N0BIS9"/>
<feature type="compositionally biased region" description="Polar residues" evidence="1">
    <location>
        <begin position="28"/>
        <end position="38"/>
    </location>
</feature>
<reference evidence="2 3" key="1">
    <citation type="submission" date="2015-07" db="EMBL/GenBank/DDBJ databases">
        <title>The genome of Melipona quadrifasciata.</title>
        <authorList>
            <person name="Pan H."/>
            <person name="Kapheim K."/>
        </authorList>
    </citation>
    <scope>NUCLEOTIDE SEQUENCE [LARGE SCALE GENOMIC DNA]</scope>
    <source>
        <strain evidence="2">0111107301</strain>
        <tissue evidence="2">Whole body</tissue>
    </source>
</reference>
<keyword evidence="3" id="KW-1185">Reference proteome</keyword>
<proteinExistence type="predicted"/>
<evidence type="ECO:0000256" key="1">
    <source>
        <dbReference type="SAM" id="MobiDB-lite"/>
    </source>
</evidence>
<dbReference type="EMBL" id="KQ435726">
    <property type="protein sequence ID" value="KOX78112.1"/>
    <property type="molecule type" value="Genomic_DNA"/>
</dbReference>
<sequence length="76" mass="8544">MTSDSYSLRYQTECTQEEKQSLQDARESQVTGSTTTSPPRVLFATTVGAKTIQYKNVHFVSKIFPFSFAESQISID</sequence>
<evidence type="ECO:0000313" key="2">
    <source>
        <dbReference type="EMBL" id="KOX78112.1"/>
    </source>
</evidence>